<keyword evidence="10" id="KW-1185">Reference proteome</keyword>
<accession>A0A6I1MJC3</accession>
<dbReference type="NCBIfam" id="TIGR00608">
    <property type="entry name" value="radc"/>
    <property type="match status" value="1"/>
</dbReference>
<comment type="caution">
    <text evidence="9">The sequence shown here is derived from an EMBL/GenBank/DDBJ whole genome shotgun (WGS) entry which is preliminary data.</text>
</comment>
<evidence type="ECO:0000256" key="3">
    <source>
        <dbReference type="ARBA" id="ARBA00022723"/>
    </source>
</evidence>
<dbReference type="EMBL" id="WHJC01000009">
    <property type="protein sequence ID" value="MPQ42498.1"/>
    <property type="molecule type" value="Genomic_DNA"/>
</dbReference>
<reference evidence="9 10" key="1">
    <citation type="submission" date="2019-10" db="EMBL/GenBank/DDBJ databases">
        <title>The Genome Sequence of Clostridium tarantellae Isolated from Fish Brain.</title>
        <authorList>
            <person name="Bano L."/>
            <person name="Kiel M."/>
            <person name="Sales G."/>
            <person name="Doxey A.C."/>
            <person name="Mansfield M.J."/>
            <person name="Schiavone M."/>
            <person name="Rossetto O."/>
            <person name="Pirazzini M."/>
            <person name="Dobrindt U."/>
            <person name="Montecucco C."/>
        </authorList>
    </citation>
    <scope>NUCLEOTIDE SEQUENCE [LARGE SCALE GENOMIC DNA]</scope>
    <source>
        <strain evidence="9 10">DSM 3997</strain>
    </source>
</reference>
<dbReference type="GO" id="GO:0046872">
    <property type="term" value="F:metal ion binding"/>
    <property type="evidence" value="ECO:0007669"/>
    <property type="project" value="UniProtKB-KW"/>
</dbReference>
<dbReference type="PROSITE" id="PS01302">
    <property type="entry name" value="UPF0758"/>
    <property type="match status" value="1"/>
</dbReference>
<evidence type="ECO:0000313" key="10">
    <source>
        <dbReference type="Proteomes" id="UP000430345"/>
    </source>
</evidence>
<keyword evidence="4" id="KW-0378">Hydrolase</keyword>
<sequence length="226" mass="25500">MSNLKINDIPKDERPREKLLVYGAQRLSNEELLAIILRTGSKTENVLELSYRILHNVGGLQGLFRSSPSELMKIRGIKEAKATQLLAICELYRRFKNSKINQYKILKPEDIAELVMDELMVLTQEVLLVITLDTKNKVLTKKEVFKGSLNSSLVHPREVFKEALMNSAASVVICHNHPSGDPTPSKEDVNITLRLKECGILMGIELLDHIIIGNNKFVSLKEKSIL</sequence>
<dbReference type="Gene3D" id="3.40.140.10">
    <property type="entry name" value="Cytidine Deaminase, domain 2"/>
    <property type="match status" value="1"/>
</dbReference>
<evidence type="ECO:0000256" key="7">
    <source>
        <dbReference type="RuleBase" id="RU003797"/>
    </source>
</evidence>
<comment type="similarity">
    <text evidence="1 7">Belongs to the UPF0758 family.</text>
</comment>
<dbReference type="InterPro" id="IPR037518">
    <property type="entry name" value="MPN"/>
</dbReference>
<evidence type="ECO:0000313" key="9">
    <source>
        <dbReference type="EMBL" id="MPQ42498.1"/>
    </source>
</evidence>
<dbReference type="Pfam" id="PF20582">
    <property type="entry name" value="UPF0758_N"/>
    <property type="match status" value="1"/>
</dbReference>
<evidence type="ECO:0000256" key="5">
    <source>
        <dbReference type="ARBA" id="ARBA00022833"/>
    </source>
</evidence>
<evidence type="ECO:0000259" key="8">
    <source>
        <dbReference type="PROSITE" id="PS50249"/>
    </source>
</evidence>
<proteinExistence type="inferred from homology"/>
<evidence type="ECO:0000256" key="2">
    <source>
        <dbReference type="ARBA" id="ARBA00022670"/>
    </source>
</evidence>
<gene>
    <name evidence="9" type="primary">radC</name>
    <name evidence="9" type="ORF">GBZ86_01775</name>
</gene>
<keyword evidence="5" id="KW-0862">Zinc</keyword>
<protein>
    <submittedName>
        <fullName evidence="9">DNA repair protein RadC</fullName>
    </submittedName>
</protein>
<evidence type="ECO:0000256" key="1">
    <source>
        <dbReference type="ARBA" id="ARBA00010243"/>
    </source>
</evidence>
<dbReference type="InterPro" id="IPR020891">
    <property type="entry name" value="UPF0758_CS"/>
</dbReference>
<dbReference type="Pfam" id="PF04002">
    <property type="entry name" value="RadC"/>
    <property type="match status" value="1"/>
</dbReference>
<evidence type="ECO:0000256" key="6">
    <source>
        <dbReference type="ARBA" id="ARBA00023049"/>
    </source>
</evidence>
<keyword evidence="2" id="KW-0645">Protease</keyword>
<dbReference type="InterPro" id="IPR001405">
    <property type="entry name" value="UPF0758"/>
</dbReference>
<dbReference type="PANTHER" id="PTHR30471">
    <property type="entry name" value="DNA REPAIR PROTEIN RADC"/>
    <property type="match status" value="1"/>
</dbReference>
<dbReference type="InterPro" id="IPR010994">
    <property type="entry name" value="RuvA_2-like"/>
</dbReference>
<dbReference type="PROSITE" id="PS50249">
    <property type="entry name" value="MPN"/>
    <property type="match status" value="1"/>
</dbReference>
<dbReference type="Proteomes" id="UP000430345">
    <property type="component" value="Unassembled WGS sequence"/>
</dbReference>
<dbReference type="GO" id="GO:0006508">
    <property type="term" value="P:proteolysis"/>
    <property type="evidence" value="ECO:0007669"/>
    <property type="project" value="UniProtKB-KW"/>
</dbReference>
<keyword evidence="3" id="KW-0479">Metal-binding</keyword>
<dbReference type="SUPFAM" id="SSF102712">
    <property type="entry name" value="JAB1/MPN domain"/>
    <property type="match status" value="1"/>
</dbReference>
<dbReference type="RefSeq" id="WP_327443613.1">
    <property type="nucleotide sequence ID" value="NZ_WHJC01000009.1"/>
</dbReference>
<dbReference type="InterPro" id="IPR025657">
    <property type="entry name" value="RadC_JAB"/>
</dbReference>
<evidence type="ECO:0000256" key="4">
    <source>
        <dbReference type="ARBA" id="ARBA00022801"/>
    </source>
</evidence>
<dbReference type="NCBIfam" id="NF000642">
    <property type="entry name" value="PRK00024.1"/>
    <property type="match status" value="1"/>
</dbReference>
<dbReference type="GO" id="GO:0008237">
    <property type="term" value="F:metallopeptidase activity"/>
    <property type="evidence" value="ECO:0007669"/>
    <property type="project" value="UniProtKB-KW"/>
</dbReference>
<dbReference type="SUPFAM" id="SSF47781">
    <property type="entry name" value="RuvA domain 2-like"/>
    <property type="match status" value="1"/>
</dbReference>
<organism evidence="9 10">
    <name type="scientific">Clostridium tarantellae</name>
    <dbReference type="NCBI Taxonomy" id="39493"/>
    <lineage>
        <taxon>Bacteria</taxon>
        <taxon>Bacillati</taxon>
        <taxon>Bacillota</taxon>
        <taxon>Clostridia</taxon>
        <taxon>Eubacteriales</taxon>
        <taxon>Clostridiaceae</taxon>
        <taxon>Clostridium</taxon>
    </lineage>
</organism>
<dbReference type="InterPro" id="IPR046778">
    <property type="entry name" value="UPF0758_N"/>
</dbReference>
<dbReference type="AlphaFoldDB" id="A0A6I1MJC3"/>
<name>A0A6I1MJC3_9CLOT</name>
<feature type="domain" description="MPN" evidence="8">
    <location>
        <begin position="104"/>
        <end position="226"/>
    </location>
</feature>
<keyword evidence="6" id="KW-0482">Metalloprotease</keyword>
<dbReference type="PANTHER" id="PTHR30471:SF3">
    <property type="entry name" value="UPF0758 PROTEIN YEES-RELATED"/>
    <property type="match status" value="1"/>
</dbReference>
<dbReference type="CDD" id="cd08071">
    <property type="entry name" value="MPN_DUF2466"/>
    <property type="match status" value="1"/>
</dbReference>